<reference evidence="2 3" key="1">
    <citation type="journal article" date="2023" name="BMC Biotechnol.">
        <title>Vitis rotundifolia cv Carlos genome sequencing.</title>
        <authorList>
            <person name="Huff M."/>
            <person name="Hulse-Kemp A."/>
            <person name="Scheffler B."/>
            <person name="Youngblood R."/>
            <person name="Simpson S."/>
            <person name="Babiker E."/>
            <person name="Staton M."/>
        </authorList>
    </citation>
    <scope>NUCLEOTIDE SEQUENCE [LARGE SCALE GENOMIC DNA]</scope>
    <source>
        <tissue evidence="2">Leaf</tissue>
    </source>
</reference>
<proteinExistence type="predicted"/>
<protein>
    <submittedName>
        <fullName evidence="2">Uncharacterized protein</fullName>
    </submittedName>
</protein>
<evidence type="ECO:0000313" key="2">
    <source>
        <dbReference type="EMBL" id="KAJ9694659.1"/>
    </source>
</evidence>
<dbReference type="Proteomes" id="UP001168098">
    <property type="component" value="Unassembled WGS sequence"/>
</dbReference>
<keyword evidence="3" id="KW-1185">Reference proteome</keyword>
<evidence type="ECO:0000256" key="1">
    <source>
        <dbReference type="SAM" id="MobiDB-lite"/>
    </source>
</evidence>
<gene>
    <name evidence="2" type="ORF">PVL29_010230</name>
</gene>
<sequence>MTEVATSARTETNEGTDSAASNAVGRESDDDAGIPVDGYMNPVSVRSTSRSQRGGERQFLSMVRSGEGLNRRSRHGLTRIRGGRTGRHL</sequence>
<comment type="caution">
    <text evidence="2">The sequence shown here is derived from an EMBL/GenBank/DDBJ whole genome shotgun (WGS) entry which is preliminary data.</text>
</comment>
<accession>A0AA39DSN1</accession>
<feature type="compositionally biased region" description="Basic residues" evidence="1">
    <location>
        <begin position="71"/>
        <end position="89"/>
    </location>
</feature>
<dbReference type="AlphaFoldDB" id="A0AA39DSN1"/>
<organism evidence="2 3">
    <name type="scientific">Vitis rotundifolia</name>
    <name type="common">Muscadine grape</name>
    <dbReference type="NCBI Taxonomy" id="103349"/>
    <lineage>
        <taxon>Eukaryota</taxon>
        <taxon>Viridiplantae</taxon>
        <taxon>Streptophyta</taxon>
        <taxon>Embryophyta</taxon>
        <taxon>Tracheophyta</taxon>
        <taxon>Spermatophyta</taxon>
        <taxon>Magnoliopsida</taxon>
        <taxon>eudicotyledons</taxon>
        <taxon>Gunneridae</taxon>
        <taxon>Pentapetalae</taxon>
        <taxon>rosids</taxon>
        <taxon>Vitales</taxon>
        <taxon>Vitaceae</taxon>
        <taxon>Viteae</taxon>
        <taxon>Vitis</taxon>
    </lineage>
</organism>
<evidence type="ECO:0000313" key="3">
    <source>
        <dbReference type="Proteomes" id="UP001168098"/>
    </source>
</evidence>
<feature type="region of interest" description="Disordered" evidence="1">
    <location>
        <begin position="1"/>
        <end position="89"/>
    </location>
</feature>
<dbReference type="EMBL" id="JARBHA010000008">
    <property type="protein sequence ID" value="KAJ9694659.1"/>
    <property type="molecule type" value="Genomic_DNA"/>
</dbReference>
<name>A0AA39DSN1_VITRO</name>
<feature type="compositionally biased region" description="Polar residues" evidence="1">
    <location>
        <begin position="1"/>
        <end position="21"/>
    </location>
</feature>